<reference evidence="6 7" key="1">
    <citation type="journal article" date="2016" name="Nat. Commun.">
        <title>Thousands of microbial genomes shed light on interconnected biogeochemical processes in an aquifer system.</title>
        <authorList>
            <person name="Anantharaman K."/>
            <person name="Brown C.T."/>
            <person name="Hug L.A."/>
            <person name="Sharon I."/>
            <person name="Castelle C.J."/>
            <person name="Probst A.J."/>
            <person name="Thomas B.C."/>
            <person name="Singh A."/>
            <person name="Wilkins M.J."/>
            <person name="Karaoz U."/>
            <person name="Brodie E.L."/>
            <person name="Williams K.H."/>
            <person name="Hubbard S.S."/>
            <person name="Banfield J.F."/>
        </authorList>
    </citation>
    <scope>NUCLEOTIDE SEQUENCE [LARGE SCALE GENOMIC DNA]</scope>
</reference>
<comment type="similarity">
    <text evidence="2">Belongs to the transketolase family.</text>
</comment>
<dbReference type="FunFam" id="3.40.50.970:FF:000129">
    <property type="entry name" value="Transketolase"/>
    <property type="match status" value="1"/>
</dbReference>
<dbReference type="GO" id="GO:0016740">
    <property type="term" value="F:transferase activity"/>
    <property type="evidence" value="ECO:0007669"/>
    <property type="project" value="UniProtKB-KW"/>
</dbReference>
<dbReference type="InterPro" id="IPR005475">
    <property type="entry name" value="Transketolase-like_Pyr-bd"/>
</dbReference>
<protein>
    <submittedName>
        <fullName evidence="6">Transketolase</fullName>
    </submittedName>
</protein>
<name>A0A1F7UW51_9BACT</name>
<accession>A0A1F7UW51</accession>
<evidence type="ECO:0000256" key="4">
    <source>
        <dbReference type="ARBA" id="ARBA00023052"/>
    </source>
</evidence>
<evidence type="ECO:0000313" key="7">
    <source>
        <dbReference type="Proteomes" id="UP000176846"/>
    </source>
</evidence>
<dbReference type="CDD" id="cd07033">
    <property type="entry name" value="TPP_PYR_DXS_TK_like"/>
    <property type="match status" value="1"/>
</dbReference>
<evidence type="ECO:0000256" key="2">
    <source>
        <dbReference type="ARBA" id="ARBA00007131"/>
    </source>
</evidence>
<dbReference type="InterPro" id="IPR051157">
    <property type="entry name" value="PDH/Transketolase"/>
</dbReference>
<dbReference type="SUPFAM" id="SSF52922">
    <property type="entry name" value="TK C-terminal domain-like"/>
    <property type="match status" value="1"/>
</dbReference>
<keyword evidence="4" id="KW-0786">Thiamine pyrophosphate</keyword>
<evidence type="ECO:0000256" key="3">
    <source>
        <dbReference type="ARBA" id="ARBA00022679"/>
    </source>
</evidence>
<evidence type="ECO:0000313" key="6">
    <source>
        <dbReference type="EMBL" id="OGL82523.1"/>
    </source>
</evidence>
<proteinExistence type="inferred from homology"/>
<dbReference type="PANTHER" id="PTHR43825">
    <property type="entry name" value="PYRUVATE DEHYDROGENASE E1 COMPONENT"/>
    <property type="match status" value="1"/>
</dbReference>
<dbReference type="EMBL" id="MGEK01000019">
    <property type="protein sequence ID" value="OGL82523.1"/>
    <property type="molecule type" value="Genomic_DNA"/>
</dbReference>
<dbReference type="SMART" id="SM00861">
    <property type="entry name" value="Transket_pyr"/>
    <property type="match status" value="1"/>
</dbReference>
<organism evidence="6 7">
    <name type="scientific">Candidatus Uhrbacteria bacterium RIFCSPLOWO2_01_FULL_47_25</name>
    <dbReference type="NCBI Taxonomy" id="1802402"/>
    <lineage>
        <taxon>Bacteria</taxon>
        <taxon>Candidatus Uhriibacteriota</taxon>
    </lineage>
</organism>
<dbReference type="Pfam" id="PF02779">
    <property type="entry name" value="Transket_pyr"/>
    <property type="match status" value="1"/>
</dbReference>
<gene>
    <name evidence="6" type="ORF">A2936_03835</name>
</gene>
<evidence type="ECO:0000256" key="1">
    <source>
        <dbReference type="ARBA" id="ARBA00001964"/>
    </source>
</evidence>
<dbReference type="Pfam" id="PF02780">
    <property type="entry name" value="Transketolase_C"/>
    <property type="match status" value="1"/>
</dbReference>
<dbReference type="PROSITE" id="PS00802">
    <property type="entry name" value="TRANSKETOLASE_2"/>
    <property type="match status" value="1"/>
</dbReference>
<dbReference type="PANTHER" id="PTHR43825:SF1">
    <property type="entry name" value="TRANSKETOLASE-LIKE PYRIMIDINE-BINDING DOMAIN-CONTAINING PROTEIN"/>
    <property type="match status" value="1"/>
</dbReference>
<dbReference type="InterPro" id="IPR029061">
    <property type="entry name" value="THDP-binding"/>
</dbReference>
<dbReference type="InterPro" id="IPR020826">
    <property type="entry name" value="Transketolase_BS"/>
</dbReference>
<comment type="cofactor">
    <cofactor evidence="1">
        <name>thiamine diphosphate</name>
        <dbReference type="ChEBI" id="CHEBI:58937"/>
    </cofactor>
</comment>
<dbReference type="Proteomes" id="UP000176846">
    <property type="component" value="Unassembled WGS sequence"/>
</dbReference>
<dbReference type="Gene3D" id="3.40.50.920">
    <property type="match status" value="1"/>
</dbReference>
<keyword evidence="3" id="KW-0808">Transferase</keyword>
<comment type="caution">
    <text evidence="6">The sequence shown here is derived from an EMBL/GenBank/DDBJ whole genome shotgun (WGS) entry which is preliminary data.</text>
</comment>
<feature type="domain" description="Transketolase-like pyrimidine-binding" evidence="5">
    <location>
        <begin position="22"/>
        <end position="187"/>
    </location>
</feature>
<dbReference type="Gene3D" id="3.40.50.970">
    <property type="match status" value="1"/>
</dbReference>
<evidence type="ECO:0000259" key="5">
    <source>
        <dbReference type="SMART" id="SM00861"/>
    </source>
</evidence>
<dbReference type="AlphaFoldDB" id="A0A1F7UW51"/>
<dbReference type="SUPFAM" id="SSF52518">
    <property type="entry name" value="Thiamin diphosphate-binding fold (THDP-binding)"/>
    <property type="match status" value="1"/>
</dbReference>
<sequence>MSCNLGVHLVHNALNLTLLEQAPTRKGYGEGLLEVGEKDPRVMALCADLTESTQTHLFAKKFPERFIEMGVAEQNMAAVAAGLANYGKIPFIASYATFSPGRNWDQIRTTICYNDVPVKIVGCHTGVSVGPDGATHQALEDIAIMRALPNMTVIYPCDAVEAKKATMSAVDVKGPVYLRFAREKTPVFTTIKTPFKVGRAEVFFESRGKPDVAIIACGPLVYNALLAAAKLEALKIKVRVINNHTIKPMDEKTIIKAARDAGAVVTVEEHQVMGGMGSAIAEVLAKHYPVPMEFVGVQNRFGESGEPNELIKKFGLDAEGIIKAAKRALSRKAVIGPTLRRA</sequence>
<dbReference type="InterPro" id="IPR009014">
    <property type="entry name" value="Transketo_C/PFOR_II"/>
</dbReference>
<dbReference type="InterPro" id="IPR033248">
    <property type="entry name" value="Transketolase_C"/>
</dbReference>